<gene>
    <name evidence="1" type="ORF">FEN17_12010</name>
</gene>
<organism evidence="1 2">
    <name type="scientific">Dyadobacter luticola</name>
    <dbReference type="NCBI Taxonomy" id="1979387"/>
    <lineage>
        <taxon>Bacteria</taxon>
        <taxon>Pseudomonadati</taxon>
        <taxon>Bacteroidota</taxon>
        <taxon>Cytophagia</taxon>
        <taxon>Cytophagales</taxon>
        <taxon>Spirosomataceae</taxon>
        <taxon>Dyadobacter</taxon>
    </lineage>
</organism>
<comment type="caution">
    <text evidence="1">The sequence shown here is derived from an EMBL/GenBank/DDBJ whole genome shotgun (WGS) entry which is preliminary data.</text>
</comment>
<keyword evidence="2" id="KW-1185">Reference proteome</keyword>
<accession>A0A5R9KZ01</accession>
<evidence type="ECO:0000313" key="1">
    <source>
        <dbReference type="EMBL" id="TLV01542.1"/>
    </source>
</evidence>
<evidence type="ECO:0000313" key="2">
    <source>
        <dbReference type="Proteomes" id="UP000306402"/>
    </source>
</evidence>
<proteinExistence type="predicted"/>
<dbReference type="AlphaFoldDB" id="A0A5R9KZ01"/>
<dbReference type="EMBL" id="VCEJ01000004">
    <property type="protein sequence ID" value="TLV01542.1"/>
    <property type="molecule type" value="Genomic_DNA"/>
</dbReference>
<evidence type="ECO:0008006" key="3">
    <source>
        <dbReference type="Google" id="ProtNLM"/>
    </source>
</evidence>
<name>A0A5R9KZ01_9BACT</name>
<protein>
    <recommendedName>
        <fullName evidence="3">DUF2116 family Zn-ribbon domain-containing protein</fullName>
    </recommendedName>
</protein>
<dbReference type="Proteomes" id="UP000306402">
    <property type="component" value="Unassembled WGS sequence"/>
</dbReference>
<reference evidence="1 2" key="1">
    <citation type="submission" date="2019-05" db="EMBL/GenBank/DDBJ databases">
        <authorList>
            <person name="Qu J.-H."/>
        </authorList>
    </citation>
    <scope>NUCLEOTIDE SEQUENCE [LARGE SCALE GENOMIC DNA]</scope>
    <source>
        <strain evidence="1 2">T17</strain>
    </source>
</reference>
<sequence>MKNCDECGRSVMGRVDKKFCSDMCRNTYNNRLNSSSYNIIRKVNNQLRKNRRILEQLCPEEKNKTTKSVLTAKGFDFTLITNLRPTLKGSIYHFVYDYGYLELENDFYLIVKDKRLEK</sequence>
<dbReference type="OrthoDB" id="5187906at2"/>